<organism evidence="1 2">
    <name type="scientific">Armillaria ostoyae</name>
    <name type="common">Armillaria root rot fungus</name>
    <dbReference type="NCBI Taxonomy" id="47428"/>
    <lineage>
        <taxon>Eukaryota</taxon>
        <taxon>Fungi</taxon>
        <taxon>Dikarya</taxon>
        <taxon>Basidiomycota</taxon>
        <taxon>Agaricomycotina</taxon>
        <taxon>Agaricomycetes</taxon>
        <taxon>Agaricomycetidae</taxon>
        <taxon>Agaricales</taxon>
        <taxon>Marasmiineae</taxon>
        <taxon>Physalacriaceae</taxon>
        <taxon>Armillaria</taxon>
    </lineage>
</organism>
<dbReference type="AlphaFoldDB" id="A0A284SAB8"/>
<sequence>MSTIVKVSQGVVERVGAALVEWDEEKIKFRLDDDDSASPASPLPATPSFILSVPTTSSGLHFPRLRCRRPAYSSANSRYVHAYRRHTAPQSYDHPRPATYCHHLCVASTSNRHVYNHSTLIYAGFRPTTTLESHAPSVRRLRFTFKSVGKRKEEKTLRSAIVVCPAIEELEVEGEGGEEHWCSIVPQFKSLRALPMRKPGTAQVKIATEELDERFPHPKRGSPRSTWSTLRHSGHSMVVSEQRLANACPTLQRIIFPNRGQQYRPSSSLPPLLRSRSSPCLPFDDLS</sequence>
<name>A0A284SAB8_ARMOS</name>
<dbReference type="EMBL" id="FUEG01000051">
    <property type="protein sequence ID" value="SJL17968.1"/>
    <property type="molecule type" value="Genomic_DNA"/>
</dbReference>
<keyword evidence="2" id="KW-1185">Reference proteome</keyword>
<gene>
    <name evidence="1" type="ORF">ARMOST_21539</name>
</gene>
<evidence type="ECO:0000313" key="1">
    <source>
        <dbReference type="EMBL" id="SJL17968.1"/>
    </source>
</evidence>
<reference evidence="2" key="1">
    <citation type="journal article" date="2017" name="Nat. Ecol. Evol.">
        <title>Genome expansion and lineage-specific genetic innovations in the forest pathogenic fungi Armillaria.</title>
        <authorList>
            <person name="Sipos G."/>
            <person name="Prasanna A.N."/>
            <person name="Walter M.C."/>
            <person name="O'Connor E."/>
            <person name="Balint B."/>
            <person name="Krizsan K."/>
            <person name="Kiss B."/>
            <person name="Hess J."/>
            <person name="Varga T."/>
            <person name="Slot J."/>
            <person name="Riley R."/>
            <person name="Boka B."/>
            <person name="Rigling D."/>
            <person name="Barry K."/>
            <person name="Lee J."/>
            <person name="Mihaltcheva S."/>
            <person name="LaButti K."/>
            <person name="Lipzen A."/>
            <person name="Waldron R."/>
            <person name="Moloney N.M."/>
            <person name="Sperisen C."/>
            <person name="Kredics L."/>
            <person name="Vagvoelgyi C."/>
            <person name="Patrignani A."/>
            <person name="Fitzpatrick D."/>
            <person name="Nagy I."/>
            <person name="Doyle S."/>
            <person name="Anderson J.B."/>
            <person name="Grigoriev I.V."/>
            <person name="Gueldener U."/>
            <person name="Muensterkoetter M."/>
            <person name="Nagy L.G."/>
        </authorList>
    </citation>
    <scope>NUCLEOTIDE SEQUENCE [LARGE SCALE GENOMIC DNA]</scope>
    <source>
        <strain evidence="2">C18/9</strain>
    </source>
</reference>
<accession>A0A284SAB8</accession>
<evidence type="ECO:0000313" key="2">
    <source>
        <dbReference type="Proteomes" id="UP000219338"/>
    </source>
</evidence>
<proteinExistence type="predicted"/>
<dbReference type="OMA" id="TRAYFTH"/>
<dbReference type="STRING" id="47428.A0A284SAB8"/>
<dbReference type="OrthoDB" id="10430070at2759"/>
<dbReference type="Proteomes" id="UP000219338">
    <property type="component" value="Unassembled WGS sequence"/>
</dbReference>
<protein>
    <submittedName>
        <fullName evidence="1">Uncharacterized protein</fullName>
    </submittedName>
</protein>